<keyword evidence="4" id="KW-1185">Reference proteome</keyword>
<evidence type="ECO:0000256" key="1">
    <source>
        <dbReference type="SAM" id="Coils"/>
    </source>
</evidence>
<comment type="caution">
    <text evidence="3">The sequence shown here is derived from an EMBL/GenBank/DDBJ whole genome shotgun (WGS) entry which is preliminary data.</text>
</comment>
<accession>A0AAN5HZB8</accession>
<evidence type="ECO:0000256" key="2">
    <source>
        <dbReference type="SAM" id="MobiDB-lite"/>
    </source>
</evidence>
<keyword evidence="1" id="KW-0175">Coiled coil</keyword>
<feature type="region of interest" description="Disordered" evidence="2">
    <location>
        <begin position="98"/>
        <end position="117"/>
    </location>
</feature>
<organism evidence="3 4">
    <name type="scientific">Pristionchus mayeri</name>
    <dbReference type="NCBI Taxonomy" id="1317129"/>
    <lineage>
        <taxon>Eukaryota</taxon>
        <taxon>Metazoa</taxon>
        <taxon>Ecdysozoa</taxon>
        <taxon>Nematoda</taxon>
        <taxon>Chromadorea</taxon>
        <taxon>Rhabditida</taxon>
        <taxon>Rhabditina</taxon>
        <taxon>Diplogasteromorpha</taxon>
        <taxon>Diplogasteroidea</taxon>
        <taxon>Neodiplogasteridae</taxon>
        <taxon>Pristionchus</taxon>
    </lineage>
</organism>
<name>A0AAN5HZB8_9BILA</name>
<sequence length="134" mass="14905">MDAHGVPDNASTISLAGSASLSCQQCEETLANAQERERVLMDALDGASALAARYKSELDEAKIALSELQEKLRSSSDEQREKSVFPIRRKSVGCGNKEVYRAPLHDPNSDEQSDSQRKTRFAYFTTPYLKLCFK</sequence>
<evidence type="ECO:0000313" key="3">
    <source>
        <dbReference type="EMBL" id="GMR46318.1"/>
    </source>
</evidence>
<dbReference type="Proteomes" id="UP001328107">
    <property type="component" value="Unassembled WGS sequence"/>
</dbReference>
<gene>
    <name evidence="3" type="ORF">PMAYCL1PPCAC_16513</name>
</gene>
<dbReference type="EMBL" id="BTRK01000004">
    <property type="protein sequence ID" value="GMR46318.1"/>
    <property type="molecule type" value="Genomic_DNA"/>
</dbReference>
<proteinExistence type="predicted"/>
<feature type="compositionally biased region" description="Basic and acidic residues" evidence="2">
    <location>
        <begin position="98"/>
        <end position="108"/>
    </location>
</feature>
<protein>
    <submittedName>
        <fullName evidence="3">Uncharacterized protein</fullName>
    </submittedName>
</protein>
<feature type="coiled-coil region" evidence="1">
    <location>
        <begin position="23"/>
        <end position="78"/>
    </location>
</feature>
<evidence type="ECO:0000313" key="4">
    <source>
        <dbReference type="Proteomes" id="UP001328107"/>
    </source>
</evidence>
<dbReference type="AlphaFoldDB" id="A0AAN5HZB8"/>
<reference evidence="4" key="1">
    <citation type="submission" date="2022-10" db="EMBL/GenBank/DDBJ databases">
        <title>Genome assembly of Pristionchus species.</title>
        <authorList>
            <person name="Yoshida K."/>
            <person name="Sommer R.J."/>
        </authorList>
    </citation>
    <scope>NUCLEOTIDE SEQUENCE [LARGE SCALE GENOMIC DNA]</scope>
    <source>
        <strain evidence="4">RS5460</strain>
    </source>
</reference>